<evidence type="ECO:0000313" key="3">
    <source>
        <dbReference type="Proteomes" id="UP000192445"/>
    </source>
</evidence>
<protein>
    <submittedName>
        <fullName evidence="2">Uncharacterized protein</fullName>
    </submittedName>
</protein>
<proteinExistence type="predicted"/>
<feature type="region of interest" description="Disordered" evidence="1">
    <location>
        <begin position="38"/>
        <end position="137"/>
    </location>
</feature>
<sequence>MPTVHRKPFGRAHGQSATVLWTLETGTGVRAGILTYGGDLHSLTVPDTAGRPGRHLPDPPDRPGHPGTLPRPGDVLRSRTERRFPHLVEQARVRAAGPAGPATSDTDPPRRSSPAPRSSPRGPGRTRAGCPSRGPGP</sequence>
<accession>A0A1V0U5E0</accession>
<reference evidence="2 3" key="1">
    <citation type="submission" date="2017-03" db="EMBL/GenBank/DDBJ databases">
        <title>Complete Genome Sequence of a natural compounds producer, Streptomyces violaceus S21.</title>
        <authorList>
            <person name="Zhong C."/>
            <person name="Zhao Z."/>
            <person name="Fu J."/>
            <person name="Zong G."/>
            <person name="Qin R."/>
            <person name="Cao G."/>
        </authorList>
    </citation>
    <scope>NUCLEOTIDE SEQUENCE [LARGE SCALE GENOMIC DNA]</scope>
    <source>
        <strain evidence="2 3">S21</strain>
    </source>
</reference>
<feature type="compositionally biased region" description="Basic and acidic residues" evidence="1">
    <location>
        <begin position="74"/>
        <end position="92"/>
    </location>
</feature>
<evidence type="ECO:0000256" key="1">
    <source>
        <dbReference type="SAM" id="MobiDB-lite"/>
    </source>
</evidence>
<name>A0A1V0U5E0_STRVN</name>
<dbReference type="AlphaFoldDB" id="A0A1V0U5E0"/>
<dbReference type="EMBL" id="CP020570">
    <property type="protein sequence ID" value="ARF60228.1"/>
    <property type="molecule type" value="Genomic_DNA"/>
</dbReference>
<feature type="compositionally biased region" description="Basic and acidic residues" evidence="1">
    <location>
        <begin position="55"/>
        <end position="64"/>
    </location>
</feature>
<evidence type="ECO:0000313" key="2">
    <source>
        <dbReference type="EMBL" id="ARF60228.1"/>
    </source>
</evidence>
<feature type="compositionally biased region" description="Low complexity" evidence="1">
    <location>
        <begin position="93"/>
        <end position="128"/>
    </location>
</feature>
<organism evidence="2 3">
    <name type="scientific">Streptomyces violaceoruber</name>
    <dbReference type="NCBI Taxonomy" id="1935"/>
    <lineage>
        <taxon>Bacteria</taxon>
        <taxon>Bacillati</taxon>
        <taxon>Actinomycetota</taxon>
        <taxon>Actinomycetes</taxon>
        <taxon>Kitasatosporales</taxon>
        <taxon>Streptomycetaceae</taxon>
        <taxon>Streptomyces</taxon>
        <taxon>Streptomyces violaceoruber group</taxon>
    </lineage>
</organism>
<dbReference type="Proteomes" id="UP000192445">
    <property type="component" value="Chromosome"/>
</dbReference>
<gene>
    <name evidence="2" type="ORF">B1H20_01620</name>
</gene>
<dbReference type="KEGG" id="svu:B1H20_01620"/>
<dbReference type="STRING" id="1935.B1H20_01620"/>